<dbReference type="PANTHER" id="PTHR43537:SF49">
    <property type="entry name" value="TRANSCRIPTIONAL REGULATORY PROTEIN"/>
    <property type="match status" value="1"/>
</dbReference>
<dbReference type="SUPFAM" id="SSF48008">
    <property type="entry name" value="GntR ligand-binding domain-like"/>
    <property type="match status" value="1"/>
</dbReference>
<dbReference type="Gene3D" id="1.10.10.10">
    <property type="entry name" value="Winged helix-like DNA-binding domain superfamily/Winged helix DNA-binding domain"/>
    <property type="match status" value="1"/>
</dbReference>
<feature type="domain" description="HTH gntR-type" evidence="4">
    <location>
        <begin position="3"/>
        <end position="70"/>
    </location>
</feature>
<dbReference type="OrthoDB" id="7620579at2"/>
<dbReference type="Pfam" id="PF07729">
    <property type="entry name" value="FCD"/>
    <property type="match status" value="1"/>
</dbReference>
<dbReference type="EMBL" id="CXST01000007">
    <property type="protein sequence ID" value="CTQ47407.1"/>
    <property type="molecule type" value="Genomic_DNA"/>
</dbReference>
<evidence type="ECO:0000313" key="5">
    <source>
        <dbReference type="EMBL" id="CTQ47407.1"/>
    </source>
</evidence>
<dbReference type="InterPro" id="IPR008920">
    <property type="entry name" value="TF_FadR/GntR_C"/>
</dbReference>
<evidence type="ECO:0000256" key="3">
    <source>
        <dbReference type="ARBA" id="ARBA00023163"/>
    </source>
</evidence>
<evidence type="ECO:0000313" key="6">
    <source>
        <dbReference type="Proteomes" id="UP000048926"/>
    </source>
</evidence>
<dbReference type="AlphaFoldDB" id="A0A0M6YDT7"/>
<dbReference type="InterPro" id="IPR000524">
    <property type="entry name" value="Tscrpt_reg_HTH_GntR"/>
</dbReference>
<dbReference type="RefSeq" id="WP_082444804.1">
    <property type="nucleotide sequence ID" value="NZ_CXST01000007.1"/>
</dbReference>
<proteinExistence type="predicted"/>
<dbReference type="SMART" id="SM00345">
    <property type="entry name" value="HTH_GNTR"/>
    <property type="match status" value="1"/>
</dbReference>
<gene>
    <name evidence="5" type="primary">csiR_3</name>
    <name evidence="5" type="ORF">LAL4801_05869</name>
</gene>
<name>A0A0M6YDT7_9HYPH</name>
<keyword evidence="6" id="KW-1185">Reference proteome</keyword>
<organism evidence="5 6">
    <name type="scientific">Roseibium aggregatum</name>
    <dbReference type="NCBI Taxonomy" id="187304"/>
    <lineage>
        <taxon>Bacteria</taxon>
        <taxon>Pseudomonadati</taxon>
        <taxon>Pseudomonadota</taxon>
        <taxon>Alphaproteobacteria</taxon>
        <taxon>Hyphomicrobiales</taxon>
        <taxon>Stappiaceae</taxon>
        <taxon>Roseibium</taxon>
    </lineage>
</organism>
<keyword evidence="1" id="KW-0805">Transcription regulation</keyword>
<dbReference type="GO" id="GO:0003700">
    <property type="term" value="F:DNA-binding transcription factor activity"/>
    <property type="evidence" value="ECO:0007669"/>
    <property type="project" value="InterPro"/>
</dbReference>
<keyword evidence="2" id="KW-0238">DNA-binding</keyword>
<dbReference type="InterPro" id="IPR036388">
    <property type="entry name" value="WH-like_DNA-bd_sf"/>
</dbReference>
<evidence type="ECO:0000256" key="2">
    <source>
        <dbReference type="ARBA" id="ARBA00023125"/>
    </source>
</evidence>
<dbReference type="InterPro" id="IPR011711">
    <property type="entry name" value="GntR_C"/>
</dbReference>
<sequence>MTGRAADAILDALIARIVSGQLPPGDPLAEQALAEQFGVSRTPVREALHRLEHANLAVRGARRAFVVRGMKPEELCELFEAVGEVESALASLAAHRMSEIERCTLQAILEEGEACGEDPKAYGEVNARFHKTINDGAHNKVLAATLEELNTRTLPWREVNFTQDHRRLGSSRTEHREITEAIVVRNAEKTRCLMRSHVASSYSVAARILARRSS</sequence>
<dbReference type="PROSITE" id="PS50949">
    <property type="entry name" value="HTH_GNTR"/>
    <property type="match status" value="1"/>
</dbReference>
<dbReference type="Proteomes" id="UP000048926">
    <property type="component" value="Unassembled WGS sequence"/>
</dbReference>
<dbReference type="CDD" id="cd07377">
    <property type="entry name" value="WHTH_GntR"/>
    <property type="match status" value="1"/>
</dbReference>
<dbReference type="Pfam" id="PF00392">
    <property type="entry name" value="GntR"/>
    <property type="match status" value="1"/>
</dbReference>
<protein>
    <submittedName>
        <fullName evidence="5">Carbon starvation induced regulator</fullName>
    </submittedName>
</protein>
<dbReference type="SMART" id="SM00895">
    <property type="entry name" value="FCD"/>
    <property type="match status" value="1"/>
</dbReference>
<keyword evidence="3" id="KW-0804">Transcription</keyword>
<dbReference type="PANTHER" id="PTHR43537">
    <property type="entry name" value="TRANSCRIPTIONAL REGULATOR, GNTR FAMILY"/>
    <property type="match status" value="1"/>
</dbReference>
<evidence type="ECO:0000259" key="4">
    <source>
        <dbReference type="PROSITE" id="PS50949"/>
    </source>
</evidence>
<dbReference type="InterPro" id="IPR036390">
    <property type="entry name" value="WH_DNA-bd_sf"/>
</dbReference>
<accession>A0A0M6YDT7</accession>
<dbReference type="Gene3D" id="1.20.120.530">
    <property type="entry name" value="GntR ligand-binding domain-like"/>
    <property type="match status" value="1"/>
</dbReference>
<reference evidence="6" key="1">
    <citation type="submission" date="2015-07" db="EMBL/GenBank/DDBJ databases">
        <authorList>
            <person name="Rodrigo-Torres Lidia"/>
            <person name="Arahal R.David."/>
        </authorList>
    </citation>
    <scope>NUCLEOTIDE SEQUENCE [LARGE SCALE GENOMIC DNA]</scope>
    <source>
        <strain evidence="6">CECT 4801</strain>
    </source>
</reference>
<evidence type="ECO:0000256" key="1">
    <source>
        <dbReference type="ARBA" id="ARBA00023015"/>
    </source>
</evidence>
<dbReference type="SUPFAM" id="SSF46785">
    <property type="entry name" value="Winged helix' DNA-binding domain"/>
    <property type="match status" value="1"/>
</dbReference>
<dbReference type="GO" id="GO:0003677">
    <property type="term" value="F:DNA binding"/>
    <property type="evidence" value="ECO:0007669"/>
    <property type="project" value="UniProtKB-KW"/>
</dbReference>